<dbReference type="InterPro" id="IPR003170">
    <property type="entry name" value="MurB"/>
</dbReference>
<sequence length="308" mass="34482">MDKLEVYERLREILDEEKILVNEPMHKHISFKVGGPADILVRPTTEEEIKNLLIYTTKNEIPFIVKGNGSNILIKDGGFRGLVIELSDNFSDFNFQEDVIEVQSGALLSVIGKEAMGHCLTGFEFASGIPGTLGGALAMNAGAYDGEMKHVVKSVRLMDMHGNVKEYSNEDMRFGYRHSLLTDERLIAISAKIQLENGDYNKIKEKMDDLTNRRRTKQPLEYPSAGSTFKRPTGYYAGKLIQDSDLKGYSYGGAQVSEKHSGFVINYKDASAGDIIGLIEHIKLTVYEKHGVKLEEEVKILGEEDNKR</sequence>
<dbReference type="NCBIfam" id="TIGR00179">
    <property type="entry name" value="murB"/>
    <property type="match status" value="1"/>
</dbReference>
<evidence type="ECO:0000259" key="17">
    <source>
        <dbReference type="PROSITE" id="PS51387"/>
    </source>
</evidence>
<proteinExistence type="inferred from homology"/>
<dbReference type="GO" id="GO:0008762">
    <property type="term" value="F:UDP-N-acetylmuramate dehydrogenase activity"/>
    <property type="evidence" value="ECO:0007669"/>
    <property type="project" value="UniProtKB-EC"/>
</dbReference>
<dbReference type="Gene3D" id="3.30.43.10">
    <property type="entry name" value="Uridine Diphospho-n-acetylenolpyruvylglucosamine Reductase, domain 2"/>
    <property type="match status" value="1"/>
</dbReference>
<dbReference type="NCBIfam" id="NF010480">
    <property type="entry name" value="PRK13905.1"/>
    <property type="match status" value="1"/>
</dbReference>
<name>A0ABY7JR58_9FIRM</name>
<feature type="active site" description="Proton donor" evidence="16">
    <location>
        <position position="227"/>
    </location>
</feature>
<keyword evidence="12 16" id="KW-0560">Oxidoreductase</keyword>
<evidence type="ECO:0000256" key="16">
    <source>
        <dbReference type="HAMAP-Rule" id="MF_00037"/>
    </source>
</evidence>
<keyword evidence="13 16" id="KW-0131">Cell cycle</keyword>
<comment type="pathway">
    <text evidence="4 16">Cell wall biogenesis; peptidoglycan biosynthesis.</text>
</comment>
<evidence type="ECO:0000256" key="6">
    <source>
        <dbReference type="ARBA" id="ARBA00022618"/>
    </source>
</evidence>
<evidence type="ECO:0000256" key="5">
    <source>
        <dbReference type="ARBA" id="ARBA00022490"/>
    </source>
</evidence>
<dbReference type="SUPFAM" id="SSF56194">
    <property type="entry name" value="Uridine diphospho-N-Acetylenolpyruvylglucosamine reductase, MurB, C-terminal domain"/>
    <property type="match status" value="1"/>
</dbReference>
<evidence type="ECO:0000256" key="3">
    <source>
        <dbReference type="ARBA" id="ARBA00004496"/>
    </source>
</evidence>
<feature type="domain" description="FAD-binding PCMH-type" evidence="17">
    <location>
        <begin position="33"/>
        <end position="196"/>
    </location>
</feature>
<evidence type="ECO:0000313" key="19">
    <source>
        <dbReference type="Proteomes" id="UP001164187"/>
    </source>
</evidence>
<dbReference type="InterPro" id="IPR016166">
    <property type="entry name" value="FAD-bd_PCMH"/>
</dbReference>
<dbReference type="InterPro" id="IPR016169">
    <property type="entry name" value="FAD-bd_PCMH_sub2"/>
</dbReference>
<gene>
    <name evidence="16 18" type="primary">murB</name>
    <name evidence="18" type="ORF">O0R46_02540</name>
</gene>
<evidence type="ECO:0000256" key="11">
    <source>
        <dbReference type="ARBA" id="ARBA00022984"/>
    </source>
</evidence>
<dbReference type="PANTHER" id="PTHR21071:SF4">
    <property type="entry name" value="UDP-N-ACETYLENOLPYRUVOYLGLUCOSAMINE REDUCTASE"/>
    <property type="match status" value="1"/>
</dbReference>
<evidence type="ECO:0000256" key="9">
    <source>
        <dbReference type="ARBA" id="ARBA00022857"/>
    </source>
</evidence>
<keyword evidence="14 16" id="KW-0961">Cell wall biogenesis/degradation</keyword>
<comment type="catalytic activity">
    <reaction evidence="15 16">
        <text>UDP-N-acetyl-alpha-D-muramate + NADP(+) = UDP-N-acetyl-3-O-(1-carboxyvinyl)-alpha-D-glucosamine + NADPH + H(+)</text>
        <dbReference type="Rhea" id="RHEA:12248"/>
        <dbReference type="ChEBI" id="CHEBI:15378"/>
        <dbReference type="ChEBI" id="CHEBI:57783"/>
        <dbReference type="ChEBI" id="CHEBI:58349"/>
        <dbReference type="ChEBI" id="CHEBI:68483"/>
        <dbReference type="ChEBI" id="CHEBI:70757"/>
        <dbReference type="EC" id="1.3.1.98"/>
    </reaction>
</comment>
<comment type="similarity">
    <text evidence="16">Belongs to the MurB family.</text>
</comment>
<keyword evidence="8 16" id="KW-0274">FAD</keyword>
<evidence type="ECO:0000256" key="12">
    <source>
        <dbReference type="ARBA" id="ARBA00023002"/>
    </source>
</evidence>
<evidence type="ECO:0000256" key="15">
    <source>
        <dbReference type="ARBA" id="ARBA00048914"/>
    </source>
</evidence>
<keyword evidence="6 16" id="KW-0132">Cell division</keyword>
<dbReference type="Pfam" id="PF02873">
    <property type="entry name" value="MurB_C"/>
    <property type="match status" value="1"/>
</dbReference>
<dbReference type="HAMAP" id="MF_00037">
    <property type="entry name" value="MurB"/>
    <property type="match status" value="1"/>
</dbReference>
<dbReference type="InterPro" id="IPR011601">
    <property type="entry name" value="MurB_C"/>
</dbReference>
<feature type="active site" evidence="16">
    <location>
        <position position="297"/>
    </location>
</feature>
<evidence type="ECO:0000256" key="1">
    <source>
        <dbReference type="ARBA" id="ARBA00001974"/>
    </source>
</evidence>
<dbReference type="InterPro" id="IPR036318">
    <property type="entry name" value="FAD-bd_PCMH-like_sf"/>
</dbReference>
<evidence type="ECO:0000256" key="13">
    <source>
        <dbReference type="ARBA" id="ARBA00023306"/>
    </source>
</evidence>
<dbReference type="InterPro" id="IPR036635">
    <property type="entry name" value="MurB_C_sf"/>
</dbReference>
<dbReference type="Pfam" id="PF01565">
    <property type="entry name" value="FAD_binding_4"/>
    <property type="match status" value="1"/>
</dbReference>
<feature type="active site" evidence="16">
    <location>
        <position position="177"/>
    </location>
</feature>
<dbReference type="EC" id="1.3.1.98" evidence="16"/>
<comment type="function">
    <text evidence="2 16">Cell wall formation.</text>
</comment>
<keyword evidence="5 16" id="KW-0963">Cytoplasm</keyword>
<reference evidence="18" key="1">
    <citation type="submission" date="2022-12" db="EMBL/GenBank/DDBJ databases">
        <title>Peptostreptococcus.</title>
        <authorList>
            <person name="Lee S.H."/>
        </authorList>
    </citation>
    <scope>NUCLEOTIDE SEQUENCE</scope>
    <source>
        <strain evidence="18">CBA3647</strain>
    </source>
</reference>
<evidence type="ECO:0000256" key="14">
    <source>
        <dbReference type="ARBA" id="ARBA00023316"/>
    </source>
</evidence>
<evidence type="ECO:0000256" key="2">
    <source>
        <dbReference type="ARBA" id="ARBA00003921"/>
    </source>
</evidence>
<dbReference type="InterPro" id="IPR006094">
    <property type="entry name" value="Oxid_FAD_bind_N"/>
</dbReference>
<comment type="subcellular location">
    <subcellularLocation>
        <location evidence="3 16">Cytoplasm</location>
    </subcellularLocation>
</comment>
<organism evidence="18 19">
    <name type="scientific">Peptostreptococcus equinus</name>
    <dbReference type="NCBI Taxonomy" id="3003601"/>
    <lineage>
        <taxon>Bacteria</taxon>
        <taxon>Bacillati</taxon>
        <taxon>Bacillota</taxon>
        <taxon>Clostridia</taxon>
        <taxon>Peptostreptococcales</taxon>
        <taxon>Peptostreptococcaceae</taxon>
        <taxon>Peptostreptococcus</taxon>
    </lineage>
</organism>
<keyword evidence="19" id="KW-1185">Reference proteome</keyword>
<evidence type="ECO:0000256" key="10">
    <source>
        <dbReference type="ARBA" id="ARBA00022960"/>
    </source>
</evidence>
<dbReference type="EMBL" id="CP114052">
    <property type="protein sequence ID" value="WAW15351.1"/>
    <property type="molecule type" value="Genomic_DNA"/>
</dbReference>
<evidence type="ECO:0000313" key="18">
    <source>
        <dbReference type="EMBL" id="WAW15351.1"/>
    </source>
</evidence>
<dbReference type="Gene3D" id="3.90.78.10">
    <property type="entry name" value="UDP-N-acetylenolpyruvoylglucosamine reductase, C-terminal domain"/>
    <property type="match status" value="1"/>
</dbReference>
<dbReference type="Gene3D" id="3.30.465.10">
    <property type="match status" value="1"/>
</dbReference>
<keyword evidence="11 16" id="KW-0573">Peptidoglycan synthesis</keyword>
<evidence type="ECO:0000256" key="4">
    <source>
        <dbReference type="ARBA" id="ARBA00004752"/>
    </source>
</evidence>
<evidence type="ECO:0000256" key="8">
    <source>
        <dbReference type="ARBA" id="ARBA00022827"/>
    </source>
</evidence>
<keyword evidence="7 16" id="KW-0285">Flavoprotein</keyword>
<comment type="cofactor">
    <cofactor evidence="1 16">
        <name>FAD</name>
        <dbReference type="ChEBI" id="CHEBI:57692"/>
    </cofactor>
</comment>
<evidence type="ECO:0000256" key="7">
    <source>
        <dbReference type="ARBA" id="ARBA00022630"/>
    </source>
</evidence>
<dbReference type="PANTHER" id="PTHR21071">
    <property type="entry name" value="UDP-N-ACETYLENOLPYRUVOYLGLUCOSAMINE REDUCTASE"/>
    <property type="match status" value="1"/>
</dbReference>
<dbReference type="SUPFAM" id="SSF56176">
    <property type="entry name" value="FAD-binding/transporter-associated domain-like"/>
    <property type="match status" value="1"/>
</dbReference>
<dbReference type="RefSeq" id="WP_269312023.1">
    <property type="nucleotide sequence ID" value="NZ_CP114052.1"/>
</dbReference>
<dbReference type="PROSITE" id="PS51387">
    <property type="entry name" value="FAD_PCMH"/>
    <property type="match status" value="1"/>
</dbReference>
<accession>A0ABY7JR58</accession>
<protein>
    <recommendedName>
        <fullName evidence="16">UDP-N-acetylenolpyruvoylglucosamine reductase</fullName>
        <ecNumber evidence="16">1.3.1.98</ecNumber>
    </recommendedName>
    <alternativeName>
        <fullName evidence="16">UDP-N-acetylmuramate dehydrogenase</fullName>
    </alternativeName>
</protein>
<dbReference type="InterPro" id="IPR016167">
    <property type="entry name" value="FAD-bd_PCMH_sub1"/>
</dbReference>
<keyword evidence="9 16" id="KW-0521">NADP</keyword>
<dbReference type="Proteomes" id="UP001164187">
    <property type="component" value="Chromosome"/>
</dbReference>
<keyword evidence="10 16" id="KW-0133">Cell shape</keyword>